<organism evidence="2 3">
    <name type="scientific">Drosophila albomicans</name>
    <name type="common">Fruit fly</name>
    <dbReference type="NCBI Taxonomy" id="7291"/>
    <lineage>
        <taxon>Eukaryota</taxon>
        <taxon>Metazoa</taxon>
        <taxon>Ecdysozoa</taxon>
        <taxon>Arthropoda</taxon>
        <taxon>Hexapoda</taxon>
        <taxon>Insecta</taxon>
        <taxon>Pterygota</taxon>
        <taxon>Neoptera</taxon>
        <taxon>Endopterygota</taxon>
        <taxon>Diptera</taxon>
        <taxon>Brachycera</taxon>
        <taxon>Muscomorpha</taxon>
        <taxon>Ephydroidea</taxon>
        <taxon>Drosophilidae</taxon>
        <taxon>Drosophila</taxon>
    </lineage>
</organism>
<dbReference type="RefSeq" id="XP_034099390.1">
    <property type="nucleotide sequence ID" value="XM_034243499.2"/>
</dbReference>
<feature type="signal peptide" evidence="1">
    <location>
        <begin position="1"/>
        <end position="23"/>
    </location>
</feature>
<evidence type="ECO:0000313" key="2">
    <source>
        <dbReference type="Proteomes" id="UP000515160"/>
    </source>
</evidence>
<gene>
    <name evidence="3" type="primary">LOC117564638</name>
</gene>
<protein>
    <submittedName>
        <fullName evidence="3">Uncharacterized protein LOC117564638</fullName>
    </submittedName>
</protein>
<sequence length="178" mass="19357">MKTVTLCLLVLASAISLYGVVEATPSKSDRSMTDNGFVNFLRAVLTTVRGVNCTVNEVGEILVSTSKYVDDIGGCSTDVPKDIAKIIKSCNQIITICDDIIHLNSQLCSDEEGSSVTSTKCFLNLFSATVKLTRKIHDTLELIAKLPSDTETCFVDATNEIEDSYNNFLPNINDCFNA</sequence>
<proteinExistence type="predicted"/>
<feature type="chain" id="PRO_5027560770" evidence="1">
    <location>
        <begin position="24"/>
        <end position="178"/>
    </location>
</feature>
<keyword evidence="1" id="KW-0732">Signal</keyword>
<keyword evidence="2" id="KW-1185">Reference proteome</keyword>
<dbReference type="OrthoDB" id="7866492at2759"/>
<evidence type="ECO:0000256" key="1">
    <source>
        <dbReference type="SAM" id="SignalP"/>
    </source>
</evidence>
<dbReference type="AlphaFoldDB" id="A0A6P8WN67"/>
<accession>A0A6P8WN67</accession>
<evidence type="ECO:0000313" key="3">
    <source>
        <dbReference type="RefSeq" id="XP_034099390.1"/>
    </source>
</evidence>
<name>A0A6P8WN67_DROAB</name>
<dbReference type="Proteomes" id="UP000515160">
    <property type="component" value="Chromosome 2L"/>
</dbReference>
<reference evidence="3" key="1">
    <citation type="submission" date="2025-08" db="UniProtKB">
        <authorList>
            <consortium name="RefSeq"/>
        </authorList>
    </citation>
    <scope>IDENTIFICATION</scope>
    <source>
        <strain evidence="3">15112-1751.03</strain>
        <tissue evidence="3">Whole Adult</tissue>
    </source>
</reference>
<dbReference type="GeneID" id="117564638"/>